<reference evidence="2" key="1">
    <citation type="journal article" date="2023" name="Plant Biotechnol. J.">
        <title>Chromosome-level wild Hevea brasiliensis genome provides new tools for genomic-assisted breeding and valuable loci to elevate rubber yield.</title>
        <authorList>
            <person name="Cheng H."/>
            <person name="Song X."/>
            <person name="Hu Y."/>
            <person name="Wu T."/>
            <person name="Yang Q."/>
            <person name="An Z."/>
            <person name="Feng S."/>
            <person name="Deng Z."/>
            <person name="Wu W."/>
            <person name="Zeng X."/>
            <person name="Tu M."/>
            <person name="Wang X."/>
            <person name="Huang H."/>
        </authorList>
    </citation>
    <scope>NUCLEOTIDE SEQUENCE</scope>
    <source>
        <strain evidence="2">MT/VB/25A 57/8</strain>
    </source>
</reference>
<proteinExistence type="predicted"/>
<feature type="compositionally biased region" description="Basic and acidic residues" evidence="1">
    <location>
        <begin position="24"/>
        <end position="33"/>
    </location>
</feature>
<evidence type="ECO:0000313" key="2">
    <source>
        <dbReference type="EMBL" id="KAJ9189954.1"/>
    </source>
</evidence>
<dbReference type="Proteomes" id="UP001174677">
    <property type="component" value="Chromosome 1"/>
</dbReference>
<gene>
    <name evidence="2" type="ORF">P3X46_001198</name>
</gene>
<feature type="compositionally biased region" description="Basic residues" evidence="1">
    <location>
        <begin position="55"/>
        <end position="69"/>
    </location>
</feature>
<feature type="compositionally biased region" description="Low complexity" evidence="1">
    <location>
        <begin position="74"/>
        <end position="95"/>
    </location>
</feature>
<accession>A0ABQ9NH36</accession>
<name>A0ABQ9NH36_HEVBR</name>
<organism evidence="2 3">
    <name type="scientific">Hevea brasiliensis</name>
    <name type="common">Para rubber tree</name>
    <name type="synonym">Siphonia brasiliensis</name>
    <dbReference type="NCBI Taxonomy" id="3981"/>
    <lineage>
        <taxon>Eukaryota</taxon>
        <taxon>Viridiplantae</taxon>
        <taxon>Streptophyta</taxon>
        <taxon>Embryophyta</taxon>
        <taxon>Tracheophyta</taxon>
        <taxon>Spermatophyta</taxon>
        <taxon>Magnoliopsida</taxon>
        <taxon>eudicotyledons</taxon>
        <taxon>Gunneridae</taxon>
        <taxon>Pentapetalae</taxon>
        <taxon>rosids</taxon>
        <taxon>fabids</taxon>
        <taxon>Malpighiales</taxon>
        <taxon>Euphorbiaceae</taxon>
        <taxon>Crotonoideae</taxon>
        <taxon>Micrandreae</taxon>
        <taxon>Hevea</taxon>
    </lineage>
</organism>
<dbReference type="EMBL" id="JARPOI010000001">
    <property type="protein sequence ID" value="KAJ9189954.1"/>
    <property type="molecule type" value="Genomic_DNA"/>
</dbReference>
<comment type="caution">
    <text evidence="2">The sequence shown here is derived from an EMBL/GenBank/DDBJ whole genome shotgun (WGS) entry which is preliminary data.</text>
</comment>
<evidence type="ECO:0000313" key="3">
    <source>
        <dbReference type="Proteomes" id="UP001174677"/>
    </source>
</evidence>
<sequence>MSDQSFDVVVDRARQIEISYAADDSGRAKKNRAEGSSGVPYMGAPDSGGQSYFKGRSRNKRSGFRHKSQGFRLGYGSSSGQSSEYSSSGSCSGSSLAPCAQCGRGHSGPCMMGSGVCF</sequence>
<protein>
    <submittedName>
        <fullName evidence="2">Uncharacterized protein</fullName>
    </submittedName>
</protein>
<evidence type="ECO:0000256" key="1">
    <source>
        <dbReference type="SAM" id="MobiDB-lite"/>
    </source>
</evidence>
<keyword evidence="3" id="KW-1185">Reference proteome</keyword>
<feature type="non-terminal residue" evidence="2">
    <location>
        <position position="118"/>
    </location>
</feature>
<feature type="region of interest" description="Disordered" evidence="1">
    <location>
        <begin position="19"/>
        <end position="97"/>
    </location>
</feature>